<keyword evidence="6 12" id="KW-0472">Membrane</keyword>
<comment type="subcellular location">
    <subcellularLocation>
        <location evidence="1">Membrane</location>
        <topology evidence="1">Multi-pass membrane protein</topology>
    </subcellularLocation>
</comment>
<dbReference type="GO" id="GO:0030258">
    <property type="term" value="P:lipid modification"/>
    <property type="evidence" value="ECO:0007669"/>
    <property type="project" value="TreeGrafter"/>
</dbReference>
<evidence type="ECO:0000256" key="7">
    <source>
        <dbReference type="ARBA" id="ARBA00023315"/>
    </source>
</evidence>
<keyword evidence="3" id="KW-0879">Wnt signaling pathway</keyword>
<evidence type="ECO:0000256" key="6">
    <source>
        <dbReference type="ARBA" id="ARBA00023136"/>
    </source>
</evidence>
<dbReference type="GO" id="GO:0016020">
    <property type="term" value="C:membrane"/>
    <property type="evidence" value="ECO:0007669"/>
    <property type="project" value="UniProtKB-SubCell"/>
</dbReference>
<feature type="transmembrane region" description="Helical" evidence="12">
    <location>
        <begin position="205"/>
        <end position="226"/>
    </location>
</feature>
<proteinExistence type="inferred from homology"/>
<dbReference type="InterPro" id="IPR004299">
    <property type="entry name" value="MBOAT_fam"/>
</dbReference>
<sequence length="426" mass="48789">MQPTEMDWQNVPEMDSDLMNYNDEQEVEGTDDGYYDDEYGYEDEGLADSKVTLTDVLDQCILPTSSQVVSTIYPLLGLCLACRVIAIIIAEVLPESAMGRRVQHVVCAGCGVYAMHLFFQQSLVYIVMLALLAYLLLCVTSCKCRSMCGGAVSFVTAVYLLTCELLVADKAEWHRIRGSQMVLAMKVISVAFDLQGGTLQDPPSIWEYCGYVFHVGSVIFGPWLGFQDYISSPQHRRDRNILFYWVSKYKFLFDKFTVWFIAFRDAQSFRFSHYFICYLSQLTVTLSGLGMTKTNGDVRWDLTVVRPLHIEFPRSLVEVVTNWNVPMHYWLKTYVFKMARPMGNFFALITTYMASAIVHFHPYVITANLMFGSLTLFHLTYLGLMFDSSPEEQKGYDMSHTLSKWSSLNYASHWIVAATYIFYLLI</sequence>
<dbReference type="EC" id="2.3.1.250" evidence="9"/>
<evidence type="ECO:0000256" key="1">
    <source>
        <dbReference type="ARBA" id="ARBA00004141"/>
    </source>
</evidence>
<protein>
    <recommendedName>
        <fullName evidence="10">Protein-serine O-palmitoleoyltransferase porcupine</fullName>
        <ecNumber evidence="9">2.3.1.250</ecNumber>
    </recommendedName>
</protein>
<evidence type="ECO:0000256" key="5">
    <source>
        <dbReference type="ARBA" id="ARBA00022989"/>
    </source>
</evidence>
<keyword evidence="7" id="KW-0012">Acyltransferase</keyword>
<organism evidence="13 14">
    <name type="scientific">Ridgeia piscesae</name>
    <name type="common">Tubeworm</name>
    <dbReference type="NCBI Taxonomy" id="27915"/>
    <lineage>
        <taxon>Eukaryota</taxon>
        <taxon>Metazoa</taxon>
        <taxon>Spiralia</taxon>
        <taxon>Lophotrochozoa</taxon>
        <taxon>Annelida</taxon>
        <taxon>Polychaeta</taxon>
        <taxon>Sedentaria</taxon>
        <taxon>Canalipalpata</taxon>
        <taxon>Sabellida</taxon>
        <taxon>Siboglinidae</taxon>
        <taxon>Ridgeia</taxon>
    </lineage>
</organism>
<reference evidence="13" key="1">
    <citation type="journal article" date="2023" name="Mol. Biol. Evol.">
        <title>Third-Generation Sequencing Reveals the Adaptive Role of the Epigenome in Three Deep-Sea Polychaetes.</title>
        <authorList>
            <person name="Perez M."/>
            <person name="Aroh O."/>
            <person name="Sun Y."/>
            <person name="Lan Y."/>
            <person name="Juniper S.K."/>
            <person name="Young C.R."/>
            <person name="Angers B."/>
            <person name="Qian P.Y."/>
        </authorList>
    </citation>
    <scope>NUCLEOTIDE SEQUENCE</scope>
    <source>
        <strain evidence="13">R07B-5</strain>
    </source>
</reference>
<evidence type="ECO:0000256" key="11">
    <source>
        <dbReference type="ARBA" id="ARBA00047978"/>
    </source>
</evidence>
<feature type="transmembrane region" description="Helical" evidence="12">
    <location>
        <begin position="149"/>
        <end position="168"/>
    </location>
</feature>
<dbReference type="GO" id="GO:0061355">
    <property type="term" value="P:Wnt protein secretion"/>
    <property type="evidence" value="ECO:0007669"/>
    <property type="project" value="TreeGrafter"/>
</dbReference>
<keyword evidence="4 12" id="KW-0812">Transmembrane</keyword>
<dbReference type="GO" id="GO:0005783">
    <property type="term" value="C:endoplasmic reticulum"/>
    <property type="evidence" value="ECO:0007669"/>
    <property type="project" value="TreeGrafter"/>
</dbReference>
<evidence type="ECO:0000256" key="10">
    <source>
        <dbReference type="ARBA" id="ARBA00040371"/>
    </source>
</evidence>
<keyword evidence="14" id="KW-1185">Reference proteome</keyword>
<feature type="transmembrane region" description="Helical" evidence="12">
    <location>
        <begin position="72"/>
        <end position="93"/>
    </location>
</feature>
<keyword evidence="5 12" id="KW-1133">Transmembrane helix</keyword>
<evidence type="ECO:0000256" key="4">
    <source>
        <dbReference type="ARBA" id="ARBA00022692"/>
    </source>
</evidence>
<dbReference type="Pfam" id="PF03062">
    <property type="entry name" value="MBOAT"/>
    <property type="match status" value="1"/>
</dbReference>
<feature type="transmembrane region" description="Helical" evidence="12">
    <location>
        <begin position="105"/>
        <end position="137"/>
    </location>
</feature>
<evidence type="ECO:0000256" key="9">
    <source>
        <dbReference type="ARBA" id="ARBA00038867"/>
    </source>
</evidence>
<dbReference type="GO" id="GO:1990698">
    <property type="term" value="F:palmitoleoyltransferase activity"/>
    <property type="evidence" value="ECO:0007669"/>
    <property type="project" value="UniProtKB-EC"/>
</dbReference>
<dbReference type="GO" id="GO:0017147">
    <property type="term" value="F:Wnt-protein binding"/>
    <property type="evidence" value="ECO:0007669"/>
    <property type="project" value="TreeGrafter"/>
</dbReference>
<accession>A0AAD9NSB6</accession>
<comment type="similarity">
    <text evidence="8">Belongs to the membrane-bound acyltransferase family. Porcupine subfamily.</text>
</comment>
<feature type="transmembrane region" description="Helical" evidence="12">
    <location>
        <begin position="367"/>
        <end position="386"/>
    </location>
</feature>
<evidence type="ECO:0000313" key="14">
    <source>
        <dbReference type="Proteomes" id="UP001209878"/>
    </source>
</evidence>
<dbReference type="PANTHER" id="PTHR13906">
    <property type="entry name" value="PORCUPINE"/>
    <property type="match status" value="1"/>
</dbReference>
<evidence type="ECO:0000256" key="3">
    <source>
        <dbReference type="ARBA" id="ARBA00022687"/>
    </source>
</evidence>
<dbReference type="AlphaFoldDB" id="A0AAD9NSB6"/>
<dbReference type="Proteomes" id="UP001209878">
    <property type="component" value="Unassembled WGS sequence"/>
</dbReference>
<dbReference type="EMBL" id="JAODUO010000587">
    <property type="protein sequence ID" value="KAK2177639.1"/>
    <property type="molecule type" value="Genomic_DNA"/>
</dbReference>
<feature type="transmembrane region" description="Helical" evidence="12">
    <location>
        <begin position="342"/>
        <end position="361"/>
    </location>
</feature>
<comment type="catalytic activity">
    <reaction evidence="11">
        <text>[Wnt protein]-L-serine + (9Z)-hexadecenoyl-CoA = [Wnt protein]-O-(9Z)-hexadecenoyl-L-serine + CoA</text>
        <dbReference type="Rhea" id="RHEA:45336"/>
        <dbReference type="Rhea" id="RHEA-COMP:11170"/>
        <dbReference type="Rhea" id="RHEA-COMP:11171"/>
        <dbReference type="ChEBI" id="CHEBI:29999"/>
        <dbReference type="ChEBI" id="CHEBI:57287"/>
        <dbReference type="ChEBI" id="CHEBI:61540"/>
        <dbReference type="ChEBI" id="CHEBI:85189"/>
        <dbReference type="EC" id="2.3.1.250"/>
    </reaction>
</comment>
<evidence type="ECO:0000256" key="12">
    <source>
        <dbReference type="SAM" id="Phobius"/>
    </source>
</evidence>
<dbReference type="InterPro" id="IPR049941">
    <property type="entry name" value="LPLAT_7/PORCN-like"/>
</dbReference>
<name>A0AAD9NSB6_RIDPI</name>
<dbReference type="PANTHER" id="PTHR13906:SF12">
    <property type="entry name" value="PROTEIN-SERINE O-PALMITOLEOYLTRANSFERASE PORCUPINE"/>
    <property type="match status" value="1"/>
</dbReference>
<comment type="caution">
    <text evidence="13">The sequence shown here is derived from an EMBL/GenBank/DDBJ whole genome shotgun (WGS) entry which is preliminary data.</text>
</comment>
<gene>
    <name evidence="13" type="ORF">NP493_588g01041</name>
</gene>
<feature type="transmembrane region" description="Helical" evidence="12">
    <location>
        <begin position="407"/>
        <end position="425"/>
    </location>
</feature>
<keyword evidence="2" id="KW-0808">Transferase</keyword>
<evidence type="ECO:0000256" key="2">
    <source>
        <dbReference type="ARBA" id="ARBA00022679"/>
    </source>
</evidence>
<dbReference type="GO" id="GO:0016055">
    <property type="term" value="P:Wnt signaling pathway"/>
    <property type="evidence" value="ECO:0007669"/>
    <property type="project" value="UniProtKB-KW"/>
</dbReference>
<evidence type="ECO:0000256" key="8">
    <source>
        <dbReference type="ARBA" id="ARBA00038269"/>
    </source>
</evidence>
<evidence type="ECO:0000313" key="13">
    <source>
        <dbReference type="EMBL" id="KAK2177639.1"/>
    </source>
</evidence>